<dbReference type="PANTHER" id="PTHR47967:SF66">
    <property type="entry name" value="ASPARTIC PROTEINASE CDR1-RELATED"/>
    <property type="match status" value="1"/>
</dbReference>
<keyword evidence="5" id="KW-0732">Signal</keyword>
<feature type="domain" description="Peptidase A1" evidence="10">
    <location>
        <begin position="108"/>
        <end position="449"/>
    </location>
</feature>
<evidence type="ECO:0000256" key="9">
    <source>
        <dbReference type="SAM" id="Phobius"/>
    </source>
</evidence>
<evidence type="ECO:0000259" key="10">
    <source>
        <dbReference type="PROSITE" id="PS51767"/>
    </source>
</evidence>
<dbReference type="InterPro" id="IPR051708">
    <property type="entry name" value="Plant_Aspart_Prot_A1"/>
</dbReference>
<evidence type="ECO:0000256" key="6">
    <source>
        <dbReference type="ARBA" id="ARBA00022750"/>
    </source>
</evidence>
<dbReference type="InterPro" id="IPR001969">
    <property type="entry name" value="Aspartic_peptidase_AS"/>
</dbReference>
<dbReference type="Pfam" id="PF14541">
    <property type="entry name" value="TAXi_C"/>
    <property type="match status" value="1"/>
</dbReference>
<dbReference type="InterPro" id="IPR033121">
    <property type="entry name" value="PEPTIDASE_A1"/>
</dbReference>
<organism evidence="11 12">
    <name type="scientific">Carya illinoinensis</name>
    <name type="common">Pecan</name>
    <dbReference type="NCBI Taxonomy" id="32201"/>
    <lineage>
        <taxon>Eukaryota</taxon>
        <taxon>Viridiplantae</taxon>
        <taxon>Streptophyta</taxon>
        <taxon>Embryophyta</taxon>
        <taxon>Tracheophyta</taxon>
        <taxon>Spermatophyta</taxon>
        <taxon>Magnoliopsida</taxon>
        <taxon>eudicotyledons</taxon>
        <taxon>Gunneridae</taxon>
        <taxon>Pentapetalae</taxon>
        <taxon>rosids</taxon>
        <taxon>fabids</taxon>
        <taxon>Fagales</taxon>
        <taxon>Juglandaceae</taxon>
        <taxon>Carya</taxon>
    </lineage>
</organism>
<evidence type="ECO:0000256" key="7">
    <source>
        <dbReference type="ARBA" id="ARBA00022801"/>
    </source>
</evidence>
<dbReference type="PROSITE" id="PS51767">
    <property type="entry name" value="PEPTIDASE_A1"/>
    <property type="match status" value="1"/>
</dbReference>
<keyword evidence="9" id="KW-0472">Membrane</keyword>
<name>A0A8T1RAR5_CARIL</name>
<evidence type="ECO:0000256" key="5">
    <source>
        <dbReference type="ARBA" id="ARBA00022729"/>
    </source>
</evidence>
<keyword evidence="9" id="KW-0812">Transmembrane</keyword>
<evidence type="ECO:0000256" key="2">
    <source>
        <dbReference type="ARBA" id="ARBA00007447"/>
    </source>
</evidence>
<feature type="transmembrane region" description="Helical" evidence="9">
    <location>
        <begin position="12"/>
        <end position="35"/>
    </location>
</feature>
<dbReference type="PROSITE" id="PS00141">
    <property type="entry name" value="ASP_PROTEASE"/>
    <property type="match status" value="1"/>
</dbReference>
<evidence type="ECO:0000256" key="8">
    <source>
        <dbReference type="ARBA" id="ARBA00023180"/>
    </source>
</evidence>
<proteinExistence type="inferred from homology"/>
<sequence>MCQYSAMASHDSLLSFASLPSILIAINIVLCSFSLSTSATLNNGGFSVDLIHRDSPDSPFYNSSETPSQRTAKAVYRSINRVNHFKPTRSSTSPQSVESEIISDKGEYLMKYSVGTPPVAVLGIADTGSDLIWLQCKPCTDCYEQAFPLFDPGKSNTFKTIACNSRECDSLGEMGHCSSSSTCLYSMSYGDQSFTNGDLAFDTLTLGSSSSSASGSQPASFSNIVIGCGHNNGGTFSVDGSGIIGLGGGMVSLVSQLGSSADGKFSYCLVPLGSTRSSRMSFGSDAIVSGPEVVSTPLVTKNPDNFYVLTLEAMSVGNKRLELGNSSPFIEGNIIIDSGTTLTLLPVDFYKEFESAVAEEIDAERTPDPEDVLSLCYKSASDNIGSPIITAHFRGADVQLNQLNTFVRLGEELLCLAFRPDERLSIFGNLAQMSFLVGYDLKENTVSFMPADCNRMHM</sequence>
<keyword evidence="9" id="KW-1133">Transmembrane helix</keyword>
<dbReference type="Pfam" id="PF14543">
    <property type="entry name" value="TAXi_N"/>
    <property type="match status" value="1"/>
</dbReference>
<accession>A0A8T1RAR5</accession>
<dbReference type="FunFam" id="2.40.70.10:FF:000050">
    <property type="entry name" value="Aspartic proteinase CDR1"/>
    <property type="match status" value="1"/>
</dbReference>
<protein>
    <recommendedName>
        <fullName evidence="10">Peptidase A1 domain-containing protein</fullName>
    </recommendedName>
</protein>
<dbReference type="PANTHER" id="PTHR47967">
    <property type="entry name" value="OS07G0603500 PROTEIN-RELATED"/>
    <property type="match status" value="1"/>
</dbReference>
<keyword evidence="8" id="KW-0325">Glycoprotein</keyword>
<dbReference type="EMBL" id="CM031810">
    <property type="protein sequence ID" value="KAG6663699.1"/>
    <property type="molecule type" value="Genomic_DNA"/>
</dbReference>
<dbReference type="Proteomes" id="UP000811609">
    <property type="component" value="Chromosome 2"/>
</dbReference>
<evidence type="ECO:0000313" key="11">
    <source>
        <dbReference type="EMBL" id="KAG6663699.1"/>
    </source>
</evidence>
<dbReference type="GO" id="GO:0006508">
    <property type="term" value="P:proteolysis"/>
    <property type="evidence" value="ECO:0007669"/>
    <property type="project" value="UniProtKB-KW"/>
</dbReference>
<evidence type="ECO:0000313" key="12">
    <source>
        <dbReference type="Proteomes" id="UP000811609"/>
    </source>
</evidence>
<evidence type="ECO:0000256" key="4">
    <source>
        <dbReference type="ARBA" id="ARBA00022670"/>
    </source>
</evidence>
<dbReference type="InterPro" id="IPR034161">
    <property type="entry name" value="Pepsin-like_plant"/>
</dbReference>
<comment type="similarity">
    <text evidence="2">Belongs to the peptidase A1 family.</text>
</comment>
<comment type="caution">
    <text evidence="11">The sequence shown here is derived from an EMBL/GenBank/DDBJ whole genome shotgun (WGS) entry which is preliminary data.</text>
</comment>
<keyword evidence="7" id="KW-0378">Hydrolase</keyword>
<comment type="subcellular location">
    <subcellularLocation>
        <location evidence="1">Secreted</location>
    </subcellularLocation>
</comment>
<evidence type="ECO:0000256" key="3">
    <source>
        <dbReference type="ARBA" id="ARBA00022525"/>
    </source>
</evidence>
<dbReference type="GO" id="GO:0005576">
    <property type="term" value="C:extracellular region"/>
    <property type="evidence" value="ECO:0007669"/>
    <property type="project" value="UniProtKB-SubCell"/>
</dbReference>
<dbReference type="InterPro" id="IPR032861">
    <property type="entry name" value="TAXi_N"/>
</dbReference>
<dbReference type="CDD" id="cd05476">
    <property type="entry name" value="pepsin_A_like_plant"/>
    <property type="match status" value="1"/>
</dbReference>
<dbReference type="AlphaFoldDB" id="A0A8T1RAR5"/>
<dbReference type="GO" id="GO:0004190">
    <property type="term" value="F:aspartic-type endopeptidase activity"/>
    <property type="evidence" value="ECO:0007669"/>
    <property type="project" value="UniProtKB-KW"/>
</dbReference>
<evidence type="ECO:0000256" key="1">
    <source>
        <dbReference type="ARBA" id="ARBA00004613"/>
    </source>
</evidence>
<keyword evidence="4" id="KW-0645">Protease</keyword>
<reference evidence="11" key="1">
    <citation type="submission" date="2020-12" db="EMBL/GenBank/DDBJ databases">
        <title>WGS assembly of Carya illinoinensis cv. Pawnee.</title>
        <authorList>
            <person name="Platts A."/>
            <person name="Shu S."/>
            <person name="Wright S."/>
            <person name="Barry K."/>
            <person name="Edger P."/>
            <person name="Pires J.C."/>
            <person name="Schmutz J."/>
        </authorList>
    </citation>
    <scope>NUCLEOTIDE SEQUENCE</scope>
    <source>
        <tissue evidence="11">Leaf</tissue>
    </source>
</reference>
<keyword evidence="6" id="KW-0064">Aspartyl protease</keyword>
<keyword evidence="3" id="KW-0964">Secreted</keyword>
<dbReference type="FunFam" id="2.40.70.10:FF:000016">
    <property type="entry name" value="Probable aspartic protease At2g35615"/>
    <property type="match status" value="1"/>
</dbReference>
<gene>
    <name evidence="11" type="ORF">CIPAW_02G041600</name>
</gene>
<dbReference type="InterPro" id="IPR032799">
    <property type="entry name" value="TAXi_C"/>
</dbReference>
<keyword evidence="12" id="KW-1185">Reference proteome</keyword>